<organism evidence="2 3">
    <name type="scientific">Proteobacteria bacterium 228</name>
    <dbReference type="NCBI Taxonomy" id="2083153"/>
    <lineage>
        <taxon>Bacteria</taxon>
        <taxon>Pseudomonadati</taxon>
        <taxon>Pseudomonadota</taxon>
    </lineage>
</organism>
<dbReference type="EMBL" id="PRLP01000058">
    <property type="protein sequence ID" value="PPC76051.1"/>
    <property type="molecule type" value="Genomic_DNA"/>
</dbReference>
<dbReference type="Proteomes" id="UP000238196">
    <property type="component" value="Unassembled WGS sequence"/>
</dbReference>
<protein>
    <recommendedName>
        <fullName evidence="1">Fe/B12 periplasmic-binding domain-containing protein</fullName>
    </recommendedName>
</protein>
<dbReference type="InterPro" id="IPR050902">
    <property type="entry name" value="ABC_Transporter_SBP"/>
</dbReference>
<dbReference type="PROSITE" id="PS50983">
    <property type="entry name" value="FE_B12_PBP"/>
    <property type="match status" value="1"/>
</dbReference>
<feature type="domain" description="Fe/B12 periplasmic-binding" evidence="1">
    <location>
        <begin position="52"/>
        <end position="307"/>
    </location>
</feature>
<proteinExistence type="predicted"/>
<dbReference type="PANTHER" id="PTHR30535:SF34">
    <property type="entry name" value="MOLYBDATE-BINDING PROTEIN MOLA"/>
    <property type="match status" value="1"/>
</dbReference>
<evidence type="ECO:0000259" key="1">
    <source>
        <dbReference type="PROSITE" id="PS50983"/>
    </source>
</evidence>
<reference evidence="2 3" key="1">
    <citation type="submission" date="2018-02" db="EMBL/GenBank/DDBJ databases">
        <title>novel marine gammaproteobacteria from coastal saline agro ecosystem.</title>
        <authorList>
            <person name="Krishnan R."/>
            <person name="Ramesh Kumar N."/>
        </authorList>
    </citation>
    <scope>NUCLEOTIDE SEQUENCE [LARGE SCALE GENOMIC DNA]</scope>
    <source>
        <strain evidence="2 3">228</strain>
    </source>
</reference>
<gene>
    <name evidence="2" type="ORF">C4K68_17410</name>
</gene>
<dbReference type="PANTHER" id="PTHR30535">
    <property type="entry name" value="VITAMIN B12-BINDING PROTEIN"/>
    <property type="match status" value="1"/>
</dbReference>
<dbReference type="OrthoDB" id="1632039at2"/>
<sequence length="307" mass="33671">MSIFSLLLTRYSATQIDFQRPAKRLMTCIRPMGVCMLLLFALPSFGRASPARVVSMHFCTDQLISSLGASAQLISASYLSDDARLGTATFSRPFHFNHANADEVALLHPGLVVTDAYSASNTLQLLNKLHIRTLSLPALQNLDTMMQRITVLGDALGQHDRAAAVVGNLRSAISGLQAAGKQRRALVLQNGGWMATDDSLAIDLLRHTDLVDVRPVSQRNWQRATAEQVITWQPQIIIVFKSSNAAPGLGQAWLQQDWLQQGPWQLITLTDDGLACGTPEVIRTLEQLNQQLAILPTDSSRSLEHTP</sequence>
<dbReference type="InterPro" id="IPR002491">
    <property type="entry name" value="ABC_transptr_periplasmic_BD"/>
</dbReference>
<dbReference type="Gene3D" id="3.40.50.1980">
    <property type="entry name" value="Nitrogenase molybdenum iron protein domain"/>
    <property type="match status" value="2"/>
</dbReference>
<name>A0A2S5KML1_9PROT</name>
<evidence type="ECO:0000313" key="2">
    <source>
        <dbReference type="EMBL" id="PPC76051.1"/>
    </source>
</evidence>
<dbReference type="AlphaFoldDB" id="A0A2S5KML1"/>
<dbReference type="SUPFAM" id="SSF53807">
    <property type="entry name" value="Helical backbone' metal receptor"/>
    <property type="match status" value="1"/>
</dbReference>
<dbReference type="Pfam" id="PF01497">
    <property type="entry name" value="Peripla_BP_2"/>
    <property type="match status" value="1"/>
</dbReference>
<accession>A0A2S5KML1</accession>
<comment type="caution">
    <text evidence="2">The sequence shown here is derived from an EMBL/GenBank/DDBJ whole genome shotgun (WGS) entry which is preliminary data.</text>
</comment>
<evidence type="ECO:0000313" key="3">
    <source>
        <dbReference type="Proteomes" id="UP000238196"/>
    </source>
</evidence>